<dbReference type="Proteomes" id="UP000470213">
    <property type="component" value="Unassembled WGS sequence"/>
</dbReference>
<evidence type="ECO:0000313" key="2">
    <source>
        <dbReference type="EMBL" id="NDV93183.1"/>
    </source>
</evidence>
<gene>
    <name evidence="2" type="ORF">GTH32_18595</name>
</gene>
<evidence type="ECO:0000256" key="1">
    <source>
        <dbReference type="SAM" id="Phobius"/>
    </source>
</evidence>
<organism evidence="2 3">
    <name type="scientific">Alteromonas profundi</name>
    <dbReference type="NCBI Taxonomy" id="2696062"/>
    <lineage>
        <taxon>Bacteria</taxon>
        <taxon>Pseudomonadati</taxon>
        <taxon>Pseudomonadota</taxon>
        <taxon>Gammaproteobacteria</taxon>
        <taxon>Alteromonadales</taxon>
        <taxon>Alteromonadaceae</taxon>
        <taxon>Alteromonas/Salinimonas group</taxon>
        <taxon>Alteromonas</taxon>
    </lineage>
</organism>
<dbReference type="CDD" id="cd12914">
    <property type="entry name" value="PDC1_DGC_like"/>
    <property type="match status" value="1"/>
</dbReference>
<accession>A0A7X5RMJ9</accession>
<keyword evidence="1" id="KW-1133">Transmembrane helix</keyword>
<reference evidence="2 3" key="1">
    <citation type="submission" date="2020-01" db="EMBL/GenBank/DDBJ databases">
        <authorList>
            <person name="Chen J."/>
            <person name="Zhu S."/>
            <person name="Yang J."/>
        </authorList>
    </citation>
    <scope>NUCLEOTIDE SEQUENCE [LARGE SCALE GENOMIC DNA]</scope>
    <source>
        <strain evidence="2 3">345S023</strain>
    </source>
</reference>
<evidence type="ECO:0008006" key="4">
    <source>
        <dbReference type="Google" id="ProtNLM"/>
    </source>
</evidence>
<keyword evidence="3" id="KW-1185">Reference proteome</keyword>
<feature type="transmembrane region" description="Helical" evidence="1">
    <location>
        <begin position="12"/>
        <end position="29"/>
    </location>
</feature>
<name>A0A7X5RMJ9_9ALTE</name>
<evidence type="ECO:0000313" key="3">
    <source>
        <dbReference type="Proteomes" id="UP000470213"/>
    </source>
</evidence>
<keyword evidence="1" id="KW-0472">Membrane</keyword>
<protein>
    <recommendedName>
        <fullName evidence="4">Cache domain-containing protein</fullName>
    </recommendedName>
</protein>
<dbReference type="EMBL" id="JAAAWN010000047">
    <property type="protein sequence ID" value="NDV93183.1"/>
    <property type="molecule type" value="Genomic_DNA"/>
</dbReference>
<dbReference type="AlphaFoldDB" id="A0A7X5RMJ9"/>
<keyword evidence="1" id="KW-0812">Transmembrane</keyword>
<comment type="caution">
    <text evidence="2">The sequence shown here is derived from an EMBL/GenBank/DDBJ whole genome shotgun (WGS) entry which is preliminary data.</text>
</comment>
<proteinExistence type="predicted"/>
<dbReference type="Gene3D" id="3.30.450.20">
    <property type="entry name" value="PAS domain"/>
    <property type="match status" value="1"/>
</dbReference>
<sequence length="264" mass="29053">MSYLFQTLQSRIIILIVMVAIPGLAGMFYDSFIEREHAINAAINQAVNTAKTHSKVQANLIDKTRLFLKNLSEFEAVQQPSSPQCSSFLASVLKVNSNYVNIGVPRDGGQLLCNAQPMKSAINVYDRPYIQKAIASRDFSIGEFQIDRATNLASVNFAYPVIDSEQGTLVGLVVAVISLQWWSEILSESYLPEHTVAFITDSENNIIAAYPTNENLLGAHLEAINSASERTIPVTDGTAFLSNGPYQRVYVKETANKSRSLTLS</sequence>